<dbReference type="VEuPathDB" id="FungiDB:TAPDE_000406"/>
<dbReference type="HAMAP" id="MF_03102">
    <property type="entry name" value="Mdm10"/>
    <property type="match status" value="1"/>
</dbReference>
<name>R4X9B3_TAPDE</name>
<keyword evidence="1 6" id="KW-1134">Transmembrane beta strand</keyword>
<dbReference type="GO" id="GO:0045040">
    <property type="term" value="P:protein insertion into mitochondrial outer membrane"/>
    <property type="evidence" value="ECO:0007669"/>
    <property type="project" value="UniProtKB-UniRule"/>
</dbReference>
<dbReference type="GO" id="GO:0032865">
    <property type="term" value="C:ERMES complex"/>
    <property type="evidence" value="ECO:0007669"/>
    <property type="project" value="UniProtKB-UniRule"/>
</dbReference>
<dbReference type="GO" id="GO:0001401">
    <property type="term" value="C:SAM complex"/>
    <property type="evidence" value="ECO:0007669"/>
    <property type="project" value="TreeGrafter"/>
</dbReference>
<comment type="caution">
    <text evidence="7">The sequence shown here is derived from an EMBL/GenBank/DDBJ whole genome shotgun (WGS) entry which is preliminary data.</text>
</comment>
<comment type="function">
    <text evidence="6">Component of the ERMES/MDM complex, which serves as a molecular tether to connect the endoplasmic reticulum and mitochondria. Components of this complex are involved in the control of mitochondrial shape and protein biogenesis and may function in phospholipid exchange. MDM10 is involved in the late assembly steps of the general translocase of the mitochondrial outer membrane (TOM complex). Functions in the TOM40-specific route of the assembly of outer membrane beta-barrel proteins, including the association of TOM40 with the receptor TOM22 and small TOM proteins. Can associate with the SAM(core) complex as well as the MDM12-MMM1 complex, both involved in late steps of the major beta-barrel assembly pathway, that is responsible for biogenesis of all outer membrane beta-barrel proteins. May act as a switch that shuttles between both complexes and channels precursor proteins into the TOM40-specific pathway. Plays a role in mitochondrial morphology and in the inheritance of mitochondria.</text>
</comment>
<reference evidence="7 8" key="1">
    <citation type="journal article" date="2013" name="MBio">
        <title>Genome sequencing of the plant pathogen Taphrina deformans, the causal agent of peach leaf curl.</title>
        <authorList>
            <person name="Cisse O.H."/>
            <person name="Almeida J.M.G.C.F."/>
            <person name="Fonseca A."/>
            <person name="Kumar A.A."/>
            <person name="Salojaervi J."/>
            <person name="Overmyer K."/>
            <person name="Hauser P.M."/>
            <person name="Pagni M."/>
        </authorList>
    </citation>
    <scope>NUCLEOTIDE SEQUENCE [LARGE SCALE GENOMIC DNA]</scope>
    <source>
        <strain evidence="8">PYCC 5710 / ATCC 11124 / CBS 356.35 / IMI 108563 / JCM 9778 / NBRC 8474</strain>
    </source>
</reference>
<keyword evidence="5 6" id="KW-0472">Membrane</keyword>
<evidence type="ECO:0000313" key="8">
    <source>
        <dbReference type="Proteomes" id="UP000013776"/>
    </source>
</evidence>
<keyword evidence="3 6" id="KW-1000">Mitochondrion outer membrane</keyword>
<dbReference type="GO" id="GO:0070096">
    <property type="term" value="P:mitochondrial outer membrane translocase complex assembly"/>
    <property type="evidence" value="ECO:0007669"/>
    <property type="project" value="UniProtKB-UniRule"/>
</dbReference>
<gene>
    <name evidence="6" type="primary">MDM10</name>
    <name evidence="7" type="ORF">TAPDE_000406</name>
</gene>
<dbReference type="PANTHER" id="PTHR28035:SF1">
    <property type="entry name" value="MITOCHONDRIAL DISTRIBUTION AND MORPHOLOGY PROTEIN 10"/>
    <property type="match status" value="1"/>
</dbReference>
<sequence>MSAEFIWKLWNQQYGLPQENFYSDLLHTSRNLLDFKVPQGLQMNFTACPSSTFANSHRLTIFPNIGGSLSFLHSSRPFAGYRGTKSVSLNDVIDGYRTVNEVQSPLDPHLQEIWHRGRRVDFRDTLLYGRLHLPRSKLEAIFARRLSPTRQLILTALSSATLPNGGTIFAQLQQDYGTHTNEWIYNTDDALIGFRHMRQLGADPRDRILRALAETEANIAETGEAIDLLTELPFPQVPADLPLSAYGRFSAGMEIYYGALHKSGGISLGMRFATLPFYHGHPRTMTLTVNPLVGHLSSTYTMKIAGLATLCSRLDFNIFSYESDLTLGGEVWHYPATRHKKTQVGIRLGDEPEDRLGFERADIVTLDSAKDKELVPSGVVKAYVHSATLMGGLLWEGRVKDFLVSIGGRFDLSKRAFGAFGVEMQYGA</sequence>
<evidence type="ECO:0000313" key="7">
    <source>
        <dbReference type="EMBL" id="CCG80777.1"/>
    </source>
</evidence>
<evidence type="ECO:0000256" key="4">
    <source>
        <dbReference type="ARBA" id="ARBA00023128"/>
    </source>
</evidence>
<evidence type="ECO:0000256" key="3">
    <source>
        <dbReference type="ARBA" id="ARBA00022787"/>
    </source>
</evidence>
<keyword evidence="4 6" id="KW-0496">Mitochondrion</keyword>
<protein>
    <recommendedName>
        <fullName evidence="6">Mitochondrial distribution and morphology protein 10</fullName>
    </recommendedName>
    <alternativeName>
        <fullName evidence="6">Mitochondrial inheritance component MDM10</fullName>
    </alternativeName>
</protein>
<evidence type="ECO:0000256" key="5">
    <source>
        <dbReference type="ARBA" id="ARBA00023136"/>
    </source>
</evidence>
<dbReference type="GO" id="GO:1990456">
    <property type="term" value="P:mitochondrion-endoplasmic reticulum membrane tethering"/>
    <property type="evidence" value="ECO:0007669"/>
    <property type="project" value="UniProtKB-UniRule"/>
</dbReference>
<comment type="similarity">
    <text evidence="6">Belongs to the MDM10 family.</text>
</comment>
<dbReference type="Proteomes" id="UP000013776">
    <property type="component" value="Unassembled WGS sequence"/>
</dbReference>
<comment type="subunit">
    <text evidence="6">Component of the ER-mitochondria encounter structure (ERMES) or MDM complex, composed of MMM1, MDM10, MDM12 and MDM34. Associates with the mitochondrial outer membrane sorting assembly machinery SAM(core) complex.</text>
</comment>
<dbReference type="OrthoDB" id="2103793at2759"/>
<dbReference type="eggNOG" id="ENOG502QUN5">
    <property type="taxonomic scope" value="Eukaryota"/>
</dbReference>
<dbReference type="GO" id="GO:0015914">
    <property type="term" value="P:phospholipid transport"/>
    <property type="evidence" value="ECO:0007669"/>
    <property type="project" value="TreeGrafter"/>
</dbReference>
<organism evidence="7 8">
    <name type="scientific">Taphrina deformans (strain PYCC 5710 / ATCC 11124 / CBS 356.35 / IMI 108563 / JCM 9778 / NBRC 8474)</name>
    <name type="common">Peach leaf curl fungus</name>
    <name type="synonym">Lalaria deformans</name>
    <dbReference type="NCBI Taxonomy" id="1097556"/>
    <lineage>
        <taxon>Eukaryota</taxon>
        <taxon>Fungi</taxon>
        <taxon>Dikarya</taxon>
        <taxon>Ascomycota</taxon>
        <taxon>Taphrinomycotina</taxon>
        <taxon>Taphrinomycetes</taxon>
        <taxon>Taphrinales</taxon>
        <taxon>Taphrinaceae</taxon>
        <taxon>Taphrina</taxon>
    </lineage>
</organism>
<evidence type="ECO:0000256" key="6">
    <source>
        <dbReference type="HAMAP-Rule" id="MF_03102"/>
    </source>
</evidence>
<evidence type="ECO:0000256" key="1">
    <source>
        <dbReference type="ARBA" id="ARBA00022452"/>
    </source>
</evidence>
<dbReference type="GO" id="GO:0051654">
    <property type="term" value="P:establishment of mitochondrion localization"/>
    <property type="evidence" value="ECO:0007669"/>
    <property type="project" value="TreeGrafter"/>
</dbReference>
<proteinExistence type="inferred from homology"/>
<comment type="domain">
    <text evidence="6">Lacks alpha-helical transmembrane segments, suggesting that it resides in the membrane via beta-sheet conformations similar to those predicted for other outer membrane proteins and porin.</text>
</comment>
<comment type="subcellular location">
    <subcellularLocation>
        <location evidence="6">Mitochondrion outer membrane</location>
        <topology evidence="6">Multi-pass membrane protein</topology>
    </subcellularLocation>
    <text evidence="6">The ERMES/MDM complex localizes to a few discrete foci (around 10 per single cell), that represent mitochondria-endoplasmic reticulum junctions. These foci are often found next to mtDNA nucleoids.</text>
</comment>
<dbReference type="PANTHER" id="PTHR28035">
    <property type="entry name" value="MITOCHONDRIAL DISTRIBUTION AND MORPHOLOGY PROTEIN 10"/>
    <property type="match status" value="1"/>
</dbReference>
<dbReference type="EMBL" id="CAHR02000011">
    <property type="protein sequence ID" value="CCG80777.1"/>
    <property type="molecule type" value="Genomic_DNA"/>
</dbReference>
<dbReference type="InterPro" id="IPR027539">
    <property type="entry name" value="Mdm10"/>
</dbReference>
<accession>R4X9B3</accession>
<evidence type="ECO:0000256" key="2">
    <source>
        <dbReference type="ARBA" id="ARBA00022692"/>
    </source>
</evidence>
<keyword evidence="2 6" id="KW-0812">Transmembrane</keyword>
<dbReference type="STRING" id="1097556.R4X9B3"/>
<keyword evidence="8" id="KW-1185">Reference proteome</keyword>
<dbReference type="AlphaFoldDB" id="R4X9B3"/>
<dbReference type="Pfam" id="PF12519">
    <property type="entry name" value="MDM10"/>
    <property type="match status" value="2"/>
</dbReference>